<reference evidence="1" key="1">
    <citation type="submission" date="2023-08" db="EMBL/GenBank/DDBJ databases">
        <title>Functional and genomic diversity of the sorghum phyllosphere microbiome.</title>
        <authorList>
            <person name="Shade A."/>
        </authorList>
    </citation>
    <scope>NUCLEOTIDE SEQUENCE</scope>
    <source>
        <strain evidence="1">SORGH_AS_0974</strain>
    </source>
</reference>
<sequence length="78" mass="8718">MSHIIGGGACRSDRIGASRPGERVARFRKFAGTSARLSIARHSHRVPLRSTVWHLSARIKRDRLGRDIGHARRQSPLP</sequence>
<name>A0AAJ2BF54_9HYPH</name>
<evidence type="ECO:0000313" key="2">
    <source>
        <dbReference type="Proteomes" id="UP001255601"/>
    </source>
</evidence>
<protein>
    <submittedName>
        <fullName evidence="1">Uncharacterized protein</fullName>
    </submittedName>
</protein>
<gene>
    <name evidence="1" type="ORF">QE369_002845</name>
</gene>
<dbReference type="AlphaFoldDB" id="A0AAJ2BF54"/>
<evidence type="ECO:0000313" key="1">
    <source>
        <dbReference type="EMBL" id="MDR6102648.1"/>
    </source>
</evidence>
<organism evidence="1 2">
    <name type="scientific">Agrobacterium larrymoorei</name>
    <dbReference type="NCBI Taxonomy" id="160699"/>
    <lineage>
        <taxon>Bacteria</taxon>
        <taxon>Pseudomonadati</taxon>
        <taxon>Pseudomonadota</taxon>
        <taxon>Alphaproteobacteria</taxon>
        <taxon>Hyphomicrobiales</taxon>
        <taxon>Rhizobiaceae</taxon>
        <taxon>Rhizobium/Agrobacterium group</taxon>
        <taxon>Agrobacterium</taxon>
    </lineage>
</organism>
<dbReference type="EMBL" id="JAVIZC010000003">
    <property type="protein sequence ID" value="MDR6102648.1"/>
    <property type="molecule type" value="Genomic_DNA"/>
</dbReference>
<dbReference type="RefSeq" id="WP_309771263.1">
    <property type="nucleotide sequence ID" value="NZ_JAVIZC010000003.1"/>
</dbReference>
<comment type="caution">
    <text evidence="1">The sequence shown here is derived from an EMBL/GenBank/DDBJ whole genome shotgun (WGS) entry which is preliminary data.</text>
</comment>
<proteinExistence type="predicted"/>
<accession>A0AAJ2BF54</accession>
<dbReference type="Proteomes" id="UP001255601">
    <property type="component" value="Unassembled WGS sequence"/>
</dbReference>